<dbReference type="Proteomes" id="UP001310387">
    <property type="component" value="Unassembled WGS sequence"/>
</dbReference>
<protein>
    <submittedName>
        <fullName evidence="2">Uncharacterized protein</fullName>
    </submittedName>
</protein>
<keyword evidence="3" id="KW-1185">Reference proteome</keyword>
<feature type="chain" id="PRO_5047496097" evidence="1">
    <location>
        <begin position="26"/>
        <end position="99"/>
    </location>
</feature>
<accession>A0ABU7Z386</accession>
<comment type="caution">
    <text evidence="2">The sequence shown here is derived from an EMBL/GenBank/DDBJ whole genome shotgun (WGS) entry which is preliminary data.</text>
</comment>
<name>A0ABU7Z386_9MICO</name>
<reference evidence="2" key="2">
    <citation type="submission" date="2024-02" db="EMBL/GenBank/DDBJ databases">
        <authorList>
            <person name="Prathaban M."/>
            <person name="Mythili R."/>
            <person name="Sharmila Devi N."/>
            <person name="Sobanaa M."/>
            <person name="Prathiviraj R."/>
            <person name="Selvin J."/>
        </authorList>
    </citation>
    <scope>NUCLEOTIDE SEQUENCE</scope>
    <source>
        <strain evidence="2">MP1014</strain>
    </source>
</reference>
<proteinExistence type="predicted"/>
<feature type="signal peptide" evidence="1">
    <location>
        <begin position="1"/>
        <end position="25"/>
    </location>
</feature>
<gene>
    <name evidence="2" type="ORF">V5O49_01105</name>
</gene>
<evidence type="ECO:0000313" key="3">
    <source>
        <dbReference type="Proteomes" id="UP001310387"/>
    </source>
</evidence>
<evidence type="ECO:0000313" key="2">
    <source>
        <dbReference type="EMBL" id="MEG3613715.1"/>
    </source>
</evidence>
<organism evidence="2 3">
    <name type="scientific">Isoptericola haloaureus</name>
    <dbReference type="NCBI Taxonomy" id="1542902"/>
    <lineage>
        <taxon>Bacteria</taxon>
        <taxon>Bacillati</taxon>
        <taxon>Actinomycetota</taxon>
        <taxon>Actinomycetes</taxon>
        <taxon>Micrococcales</taxon>
        <taxon>Promicromonosporaceae</taxon>
        <taxon>Isoptericola</taxon>
    </lineage>
</organism>
<keyword evidence="1" id="KW-0732">Signal</keyword>
<dbReference type="RefSeq" id="WP_332900612.1">
    <property type="nucleotide sequence ID" value="NZ_JBAGLP010000099.1"/>
</dbReference>
<evidence type="ECO:0000256" key="1">
    <source>
        <dbReference type="SAM" id="SignalP"/>
    </source>
</evidence>
<sequence length="99" mass="10015">MKKIAVGAATLALLAAPLAAAPAAAAGHGPHPSCWGQASAVFAQMQMMGEHSSSFPTPRVGLRNLARDLAEVGAIEDDSMADLGVFVATELGLEIDACV</sequence>
<dbReference type="EMBL" id="JBAGLP010000099">
    <property type="protein sequence ID" value="MEG3613715.1"/>
    <property type="molecule type" value="Genomic_DNA"/>
</dbReference>
<reference evidence="2" key="1">
    <citation type="journal article" date="2024" name="Antonie Van Leeuwenhoek">
        <title>Isoptericola haloaureus sp. nov., a dimorphic actinobacterium isolated from mangrove sediments of southeast India, implicating biosaline agricultural significance through nitrogen fixation and salt tolerance genes.</title>
        <authorList>
            <person name="Prathaban M."/>
            <person name="Prathiviraj R."/>
            <person name="Ravichandran M."/>
            <person name="Natarajan S.D."/>
            <person name="Sobanaa M."/>
            <person name="Hari Krishna Kumar S."/>
            <person name="Chandrasekar V."/>
            <person name="Selvin J."/>
        </authorList>
    </citation>
    <scope>NUCLEOTIDE SEQUENCE</scope>
    <source>
        <strain evidence="2">MP1014</strain>
    </source>
</reference>